<evidence type="ECO:0000313" key="3">
    <source>
        <dbReference type="Proteomes" id="UP000886520"/>
    </source>
</evidence>
<dbReference type="Pfam" id="PF07797">
    <property type="entry name" value="DUF1639"/>
    <property type="match status" value="1"/>
</dbReference>
<accession>A0A9D4V6N5</accession>
<evidence type="ECO:0000256" key="1">
    <source>
        <dbReference type="SAM" id="MobiDB-lite"/>
    </source>
</evidence>
<comment type="caution">
    <text evidence="2">The sequence shown here is derived from an EMBL/GenBank/DDBJ whole genome shotgun (WGS) entry which is preliminary data.</text>
</comment>
<feature type="compositionally biased region" description="Polar residues" evidence="1">
    <location>
        <begin position="67"/>
        <end position="76"/>
    </location>
</feature>
<keyword evidence="3" id="KW-1185">Reference proteome</keyword>
<proteinExistence type="predicted"/>
<feature type="compositionally biased region" description="Polar residues" evidence="1">
    <location>
        <begin position="213"/>
        <end position="228"/>
    </location>
</feature>
<sequence length="348" mass="37735">MRDQGGGLLFSPPIERKKVSVKLSGREEGNELPRRRPGFGGESNYGNGGAKIMGSVLQAGRLKGGSSMPSNGNGARSYNEEVHMERLSPVAKAPEEGLLPQWGRGKRSRCSRPEASNKHAPSPPPAQESSAPPPNKKHLSNGISSSKLRSQGSSKAPSSKFSAPERPLSRNGLINKPVNGSAQTSGFDSTRPVLDAKERASSLQKRCADYGSGRQQQRSEGSDLATTNNGLGNCVENVTVMYHTTNGTGVMCEGNGLDCNKPKAEWPRISISLSRKEKEEDFFLFKGSKLPQRPKKRLKVVEKALLFCTPGNWLSDISRGRYDVREKKSTKKKPRGLKAMDSAESDSE</sequence>
<name>A0A9D4V6N5_ADICA</name>
<reference evidence="2" key="1">
    <citation type="submission" date="2021-01" db="EMBL/GenBank/DDBJ databases">
        <title>Adiantum capillus-veneris genome.</title>
        <authorList>
            <person name="Fang Y."/>
            <person name="Liao Q."/>
        </authorList>
    </citation>
    <scope>NUCLEOTIDE SEQUENCE</scope>
    <source>
        <strain evidence="2">H3</strain>
        <tissue evidence="2">Leaf</tissue>
    </source>
</reference>
<dbReference type="PANTHER" id="PTHR33130">
    <property type="entry name" value="PUTATIVE (DUF1639)-RELATED"/>
    <property type="match status" value="1"/>
</dbReference>
<dbReference type="EMBL" id="JABFUD020000004">
    <property type="protein sequence ID" value="KAI5080450.1"/>
    <property type="molecule type" value="Genomic_DNA"/>
</dbReference>
<feature type="compositionally biased region" description="Gly residues" evidence="1">
    <location>
        <begin position="38"/>
        <end position="51"/>
    </location>
</feature>
<evidence type="ECO:0000313" key="2">
    <source>
        <dbReference type="EMBL" id="KAI5080450.1"/>
    </source>
</evidence>
<dbReference type="OrthoDB" id="1912769at2759"/>
<dbReference type="InterPro" id="IPR012438">
    <property type="entry name" value="DUF1639"/>
</dbReference>
<feature type="compositionally biased region" description="Polar residues" evidence="1">
    <location>
        <begin position="178"/>
        <end position="188"/>
    </location>
</feature>
<feature type="region of interest" description="Disordered" evidence="1">
    <location>
        <begin position="1"/>
        <end position="228"/>
    </location>
</feature>
<dbReference type="PANTHER" id="PTHR33130:SF33">
    <property type="entry name" value="PUTATIVE (DUF1639)-RELATED"/>
    <property type="match status" value="1"/>
</dbReference>
<organism evidence="2 3">
    <name type="scientific">Adiantum capillus-veneris</name>
    <name type="common">Maidenhair fern</name>
    <dbReference type="NCBI Taxonomy" id="13818"/>
    <lineage>
        <taxon>Eukaryota</taxon>
        <taxon>Viridiplantae</taxon>
        <taxon>Streptophyta</taxon>
        <taxon>Embryophyta</taxon>
        <taxon>Tracheophyta</taxon>
        <taxon>Polypodiopsida</taxon>
        <taxon>Polypodiidae</taxon>
        <taxon>Polypodiales</taxon>
        <taxon>Pteridineae</taxon>
        <taxon>Pteridaceae</taxon>
        <taxon>Vittarioideae</taxon>
        <taxon>Adiantum</taxon>
    </lineage>
</organism>
<feature type="compositionally biased region" description="Basic and acidic residues" evidence="1">
    <location>
        <begin position="14"/>
        <end position="34"/>
    </location>
</feature>
<feature type="compositionally biased region" description="Low complexity" evidence="1">
    <location>
        <begin position="144"/>
        <end position="164"/>
    </location>
</feature>
<protein>
    <submittedName>
        <fullName evidence="2">Uncharacterized protein</fullName>
    </submittedName>
</protein>
<feature type="compositionally biased region" description="Pro residues" evidence="1">
    <location>
        <begin position="121"/>
        <end position="134"/>
    </location>
</feature>
<gene>
    <name evidence="2" type="ORF">GOP47_0003633</name>
</gene>
<dbReference type="AlphaFoldDB" id="A0A9D4V6N5"/>
<dbReference type="Proteomes" id="UP000886520">
    <property type="component" value="Chromosome 4"/>
</dbReference>
<feature type="region of interest" description="Disordered" evidence="1">
    <location>
        <begin position="324"/>
        <end position="348"/>
    </location>
</feature>